<feature type="transmembrane region" description="Helical" evidence="1">
    <location>
        <begin position="20"/>
        <end position="36"/>
    </location>
</feature>
<dbReference type="Proteomes" id="UP001203004">
    <property type="component" value="Unassembled WGS sequence"/>
</dbReference>
<feature type="transmembrane region" description="Helical" evidence="1">
    <location>
        <begin position="166"/>
        <end position="184"/>
    </location>
</feature>
<feature type="transmembrane region" description="Helical" evidence="1">
    <location>
        <begin position="371"/>
        <end position="389"/>
    </location>
</feature>
<keyword evidence="1" id="KW-1133">Transmembrane helix</keyword>
<dbReference type="InterPro" id="IPR025291">
    <property type="entry name" value="DUF4153"/>
</dbReference>
<feature type="transmembrane region" description="Helical" evidence="1">
    <location>
        <begin position="334"/>
        <end position="359"/>
    </location>
</feature>
<keyword evidence="1" id="KW-0812">Transmembrane</keyword>
<feature type="transmembrane region" description="Helical" evidence="1">
    <location>
        <begin position="213"/>
        <end position="232"/>
    </location>
</feature>
<sequence length="517" mass="58942">MEKWKEKSINKTASRRGLRLLISTILLGILATWFFFDQLPGITIPLFVTAFYSVFFWNVNGEVHVQRSFAWLLIIPIALLSLTYFVFSNRVFFALNLLAVPILIVLQTTLAAHKAKSSWESFKIIGDLFTGCLYRPFAFLFVPFRITIKLINAKFAAKESQTMVKVLLGMLIAVPLVVVIVSLLTSADERFRYLLGGIPNLFTAINLDECLPRLIFTLVIALPAFSYIWSLMTKAKPVVSFRVPEDVSNVTSSLDCVIAATLLTIINAIYALFTFVQFSYLFGSFSLALPHQFTYAEYARRGFFELVLVTLINFSILLVTVYCTKKGRKSMNRLLNGLHSLLISFTLVMLVSAFVRMYAYEQMYGFTYLRVLTHAFMIFLFVLFIVTLCRIWNERFKLFKYYLLIALSTFVLINYANVDVWIAKWNSERYEQTGKIDVDYLMTLSDDAVPQLTALLDTQDPQVAQQVKKGLADWKESLDAERSWQSFNLSSLHARQVLQSYDLGSGDTSAGSSQDHD</sequence>
<name>A0ABT0M6Q6_9BACL</name>
<dbReference type="EMBL" id="JAMAST010000001">
    <property type="protein sequence ID" value="MCL1630546.1"/>
    <property type="molecule type" value="Genomic_DNA"/>
</dbReference>
<comment type="caution">
    <text evidence="2">The sequence shown here is derived from an EMBL/GenBank/DDBJ whole genome shotgun (WGS) entry which is preliminary data.</text>
</comment>
<feature type="transmembrane region" description="Helical" evidence="1">
    <location>
        <begin position="69"/>
        <end position="87"/>
    </location>
</feature>
<accession>A0ABT0M6Q6</accession>
<evidence type="ECO:0000256" key="1">
    <source>
        <dbReference type="SAM" id="Phobius"/>
    </source>
</evidence>
<protein>
    <submittedName>
        <fullName evidence="2">DUF4173 domain-containing protein</fullName>
    </submittedName>
</protein>
<proteinExistence type="predicted"/>
<feature type="transmembrane region" description="Helical" evidence="1">
    <location>
        <begin position="253"/>
        <end position="282"/>
    </location>
</feature>
<gene>
    <name evidence="2" type="ORF">M3N64_01085</name>
</gene>
<dbReference type="RefSeq" id="WP_249095854.1">
    <property type="nucleotide sequence ID" value="NZ_JAMAST010000001.1"/>
</dbReference>
<evidence type="ECO:0000313" key="2">
    <source>
        <dbReference type="EMBL" id="MCL1630546.1"/>
    </source>
</evidence>
<feature type="transmembrane region" description="Helical" evidence="1">
    <location>
        <begin position="302"/>
        <end position="322"/>
    </location>
</feature>
<keyword evidence="3" id="KW-1185">Reference proteome</keyword>
<feature type="transmembrane region" description="Helical" evidence="1">
    <location>
        <begin position="93"/>
        <end position="112"/>
    </location>
</feature>
<feature type="transmembrane region" description="Helical" evidence="1">
    <location>
        <begin position="42"/>
        <end position="60"/>
    </location>
</feature>
<keyword evidence="1" id="KW-0472">Membrane</keyword>
<reference evidence="2 3" key="1">
    <citation type="submission" date="2022-05" db="EMBL/GenBank/DDBJ databases">
        <title>Sporolactobacillus sp nov CPB3-1, isolated from tree bark (Mangifera indica L.).</title>
        <authorList>
            <person name="Phuengjayaem S."/>
            <person name="Tanasupawat S."/>
        </authorList>
    </citation>
    <scope>NUCLEOTIDE SEQUENCE [LARGE SCALE GENOMIC DNA]</scope>
    <source>
        <strain evidence="2 3">CPB3-1</strain>
    </source>
</reference>
<feature type="transmembrane region" description="Helical" evidence="1">
    <location>
        <begin position="401"/>
        <end position="423"/>
    </location>
</feature>
<dbReference type="Pfam" id="PF13687">
    <property type="entry name" value="DUF4153"/>
    <property type="match status" value="1"/>
</dbReference>
<organism evidence="2 3">
    <name type="scientific">Sporolactobacillus mangiferae</name>
    <dbReference type="NCBI Taxonomy" id="2940498"/>
    <lineage>
        <taxon>Bacteria</taxon>
        <taxon>Bacillati</taxon>
        <taxon>Bacillota</taxon>
        <taxon>Bacilli</taxon>
        <taxon>Bacillales</taxon>
        <taxon>Sporolactobacillaceae</taxon>
        <taxon>Sporolactobacillus</taxon>
    </lineage>
</organism>
<evidence type="ECO:0000313" key="3">
    <source>
        <dbReference type="Proteomes" id="UP001203004"/>
    </source>
</evidence>